<sequence>MHGVPVEDMKQQELLRTLAAFLKQSGSWKFPEWVCTAKLAKRKELARCDENWFYTQPAPQHRTGTRLQDQDLQAPSEKQGSAQPLQQGLQEHAWPTASSKP</sequence>
<reference evidence="5 6" key="1">
    <citation type="journal article" date="2010" name="Nature">
        <title>The sequence and de novo assembly of the giant panda genome.</title>
        <authorList>
            <person name="Li R."/>
            <person name="Fan W."/>
            <person name="Tian G."/>
            <person name="Zhu H."/>
            <person name="He L."/>
            <person name="Cai J."/>
            <person name="Huang Q."/>
            <person name="Cai Q."/>
            <person name="Li B."/>
            <person name="Bai Y."/>
            <person name="Zhang Z."/>
            <person name="Zhang Y."/>
            <person name="Wang W."/>
            <person name="Li J."/>
            <person name="Wei F."/>
            <person name="Li H."/>
            <person name="Jian M."/>
            <person name="Li J."/>
            <person name="Zhang Z."/>
            <person name="Nielsen R."/>
            <person name="Li D."/>
            <person name="Gu W."/>
            <person name="Yang Z."/>
            <person name="Xuan Z."/>
            <person name="Ryder O.A."/>
            <person name="Leung F.C."/>
            <person name="Zhou Y."/>
            <person name="Cao J."/>
            <person name="Sun X."/>
            <person name="Fu Y."/>
            <person name="Fang X."/>
            <person name="Guo X."/>
            <person name="Wang B."/>
            <person name="Hou R."/>
            <person name="Shen F."/>
            <person name="Mu B."/>
            <person name="Ni P."/>
            <person name="Lin R."/>
            <person name="Qian W."/>
            <person name="Wang G."/>
            <person name="Yu C."/>
            <person name="Nie W."/>
            <person name="Wang J."/>
            <person name="Wu Z."/>
            <person name="Liang H."/>
            <person name="Min J."/>
            <person name="Wu Q."/>
            <person name="Cheng S."/>
            <person name="Ruan J."/>
            <person name="Wang M."/>
            <person name="Shi Z."/>
            <person name="Wen M."/>
            <person name="Liu B."/>
            <person name="Ren X."/>
            <person name="Zheng H."/>
            <person name="Dong D."/>
            <person name="Cook K."/>
            <person name="Shan G."/>
            <person name="Zhang H."/>
            <person name="Kosiol C."/>
            <person name="Xie X."/>
            <person name="Lu Z."/>
            <person name="Zheng H."/>
            <person name="Li Y."/>
            <person name="Steiner C.C."/>
            <person name="Lam T.T."/>
            <person name="Lin S."/>
            <person name="Zhang Q."/>
            <person name="Li G."/>
            <person name="Tian J."/>
            <person name="Gong T."/>
            <person name="Liu H."/>
            <person name="Zhang D."/>
            <person name="Fang L."/>
            <person name="Ye C."/>
            <person name="Zhang J."/>
            <person name="Hu W."/>
            <person name="Xu A."/>
            <person name="Ren Y."/>
            <person name="Zhang G."/>
            <person name="Bruford M.W."/>
            <person name="Li Q."/>
            <person name="Ma L."/>
            <person name="Guo Y."/>
            <person name="An N."/>
            <person name="Hu Y."/>
            <person name="Zheng Y."/>
            <person name="Shi Y."/>
            <person name="Li Z."/>
            <person name="Liu Q."/>
            <person name="Chen Y."/>
            <person name="Zhao J."/>
            <person name="Qu N."/>
            <person name="Zhao S."/>
            <person name="Tian F."/>
            <person name="Wang X."/>
            <person name="Wang H."/>
            <person name="Xu L."/>
            <person name="Liu X."/>
            <person name="Vinar T."/>
            <person name="Wang Y."/>
            <person name="Lam T.W."/>
            <person name="Yiu S.M."/>
            <person name="Liu S."/>
            <person name="Zhang H."/>
            <person name="Li D."/>
            <person name="Huang Y."/>
            <person name="Wang X."/>
            <person name="Yang G."/>
            <person name="Jiang Z."/>
            <person name="Wang J."/>
            <person name="Qin N."/>
            <person name="Li L."/>
            <person name="Li J."/>
            <person name="Bolund L."/>
            <person name="Kristiansen K."/>
            <person name="Wong G.K."/>
            <person name="Olson M."/>
            <person name="Zhang X."/>
            <person name="Li S."/>
            <person name="Yang H."/>
            <person name="Wang J."/>
            <person name="Wang J."/>
        </authorList>
    </citation>
    <scope>NUCLEOTIDE SEQUENCE [LARGE SCALE GENOMIC DNA]</scope>
</reference>
<keyword evidence="6" id="KW-1185">Reference proteome</keyword>
<proteinExistence type="inferred from homology"/>
<feature type="region of interest" description="Disordered" evidence="4">
    <location>
        <begin position="53"/>
        <end position="101"/>
    </location>
</feature>
<accession>A0A7N5KCV2</accession>
<evidence type="ECO:0000256" key="1">
    <source>
        <dbReference type="ARBA" id="ARBA00010014"/>
    </source>
</evidence>
<dbReference type="InterPro" id="IPR036388">
    <property type="entry name" value="WH-like_DNA-bd_sf"/>
</dbReference>
<dbReference type="AlphaFoldDB" id="A0A7N5KCV2"/>
<comment type="similarity">
    <text evidence="1">Belongs to the eukaryotic ribosomal protein eS19 family.</text>
</comment>
<dbReference type="Proteomes" id="UP000008912">
    <property type="component" value="Unassembled WGS sequence"/>
</dbReference>
<dbReference type="InParanoid" id="A0A7N5KCV2"/>
<keyword evidence="2" id="KW-0689">Ribosomal protein</keyword>
<dbReference type="Pfam" id="PF01090">
    <property type="entry name" value="Ribosomal_S19e"/>
    <property type="match status" value="1"/>
</dbReference>
<keyword evidence="3" id="KW-0687">Ribonucleoprotein</keyword>
<name>A0A7N5KCV2_AILME</name>
<dbReference type="GO" id="GO:0003735">
    <property type="term" value="F:structural constituent of ribosome"/>
    <property type="evidence" value="ECO:0007669"/>
    <property type="project" value="InterPro"/>
</dbReference>
<dbReference type="Gene3D" id="1.10.10.10">
    <property type="entry name" value="Winged helix-like DNA-binding domain superfamily/Winged helix DNA-binding domain"/>
    <property type="match status" value="1"/>
</dbReference>
<dbReference type="GO" id="GO:0005840">
    <property type="term" value="C:ribosome"/>
    <property type="evidence" value="ECO:0007669"/>
    <property type="project" value="UniProtKB-KW"/>
</dbReference>
<evidence type="ECO:0000313" key="5">
    <source>
        <dbReference type="Ensembl" id="ENSAMEP00000038550.1"/>
    </source>
</evidence>
<dbReference type="GO" id="GO:1990904">
    <property type="term" value="C:ribonucleoprotein complex"/>
    <property type="evidence" value="ECO:0007669"/>
    <property type="project" value="UniProtKB-KW"/>
</dbReference>
<feature type="compositionally biased region" description="Polar residues" evidence="4">
    <location>
        <begin position="65"/>
        <end position="89"/>
    </location>
</feature>
<dbReference type="InterPro" id="IPR001266">
    <property type="entry name" value="Ribosomal_eS19"/>
</dbReference>
<evidence type="ECO:0000313" key="6">
    <source>
        <dbReference type="Proteomes" id="UP000008912"/>
    </source>
</evidence>
<protein>
    <submittedName>
        <fullName evidence="5">Uncharacterized protein</fullName>
    </submittedName>
</protein>
<reference evidence="5" key="2">
    <citation type="submission" date="2025-08" db="UniProtKB">
        <authorList>
            <consortium name="Ensembl"/>
        </authorList>
    </citation>
    <scope>IDENTIFICATION</scope>
</reference>
<dbReference type="InterPro" id="IPR036390">
    <property type="entry name" value="WH_DNA-bd_sf"/>
</dbReference>
<dbReference type="GO" id="GO:0006412">
    <property type="term" value="P:translation"/>
    <property type="evidence" value="ECO:0007669"/>
    <property type="project" value="InterPro"/>
</dbReference>
<dbReference type="SUPFAM" id="SSF46785">
    <property type="entry name" value="Winged helix' DNA-binding domain"/>
    <property type="match status" value="1"/>
</dbReference>
<dbReference type="Ensembl" id="ENSAMET00000042464.1">
    <property type="protein sequence ID" value="ENSAMEP00000038550.1"/>
    <property type="gene ID" value="ENSAMEG00000029057.1"/>
</dbReference>
<evidence type="ECO:0000256" key="2">
    <source>
        <dbReference type="ARBA" id="ARBA00022980"/>
    </source>
</evidence>
<organism evidence="5 6">
    <name type="scientific">Ailuropoda melanoleuca</name>
    <name type="common">Giant panda</name>
    <dbReference type="NCBI Taxonomy" id="9646"/>
    <lineage>
        <taxon>Eukaryota</taxon>
        <taxon>Metazoa</taxon>
        <taxon>Chordata</taxon>
        <taxon>Craniata</taxon>
        <taxon>Vertebrata</taxon>
        <taxon>Euteleostomi</taxon>
        <taxon>Mammalia</taxon>
        <taxon>Eutheria</taxon>
        <taxon>Laurasiatheria</taxon>
        <taxon>Carnivora</taxon>
        <taxon>Caniformia</taxon>
        <taxon>Ursidae</taxon>
        <taxon>Ailuropoda</taxon>
    </lineage>
</organism>
<evidence type="ECO:0000256" key="3">
    <source>
        <dbReference type="ARBA" id="ARBA00023274"/>
    </source>
</evidence>
<evidence type="ECO:0000256" key="4">
    <source>
        <dbReference type="SAM" id="MobiDB-lite"/>
    </source>
</evidence>
<reference evidence="5" key="3">
    <citation type="submission" date="2025-09" db="UniProtKB">
        <authorList>
            <consortium name="Ensembl"/>
        </authorList>
    </citation>
    <scope>IDENTIFICATION</scope>
</reference>